<evidence type="ECO:0000313" key="3">
    <source>
        <dbReference type="Proteomes" id="UP001626550"/>
    </source>
</evidence>
<protein>
    <submittedName>
        <fullName evidence="2">Uncharacterized protein</fullName>
    </submittedName>
</protein>
<feature type="compositionally biased region" description="Polar residues" evidence="1">
    <location>
        <begin position="126"/>
        <end position="152"/>
    </location>
</feature>
<comment type="caution">
    <text evidence="2">The sequence shown here is derived from an EMBL/GenBank/DDBJ whole genome shotgun (WGS) entry which is preliminary data.</text>
</comment>
<feature type="compositionally biased region" description="Acidic residues" evidence="1">
    <location>
        <begin position="108"/>
        <end position="122"/>
    </location>
</feature>
<dbReference type="EMBL" id="JBJKFK010000277">
    <property type="protein sequence ID" value="KAL3318187.1"/>
    <property type="molecule type" value="Genomic_DNA"/>
</dbReference>
<name>A0ABD2QG51_9PLAT</name>
<feature type="region of interest" description="Disordered" evidence="1">
    <location>
        <begin position="65"/>
        <end position="152"/>
    </location>
</feature>
<proteinExistence type="predicted"/>
<keyword evidence="3" id="KW-1185">Reference proteome</keyword>
<feature type="compositionally biased region" description="Basic and acidic residues" evidence="1">
    <location>
        <begin position="74"/>
        <end position="97"/>
    </location>
</feature>
<accession>A0ABD2QG51</accession>
<dbReference type="Proteomes" id="UP001626550">
    <property type="component" value="Unassembled WGS sequence"/>
</dbReference>
<sequence length="152" mass="17058">MIAHGRHKASLVSANYLENRGLEQISELRQQLAQLRHLLTDTQLAKRSDVDEVLNETGKLSETMQAVKSSLNTRMDKEFDKQSSEVKDLINKIKKLEAANYKKKQSDSDDDSTESDDSDEESSTTKPNMVNRTPMPASNQSRTNASSPMSKN</sequence>
<evidence type="ECO:0000313" key="2">
    <source>
        <dbReference type="EMBL" id="KAL3318187.1"/>
    </source>
</evidence>
<dbReference type="AlphaFoldDB" id="A0ABD2QG51"/>
<evidence type="ECO:0000256" key="1">
    <source>
        <dbReference type="SAM" id="MobiDB-lite"/>
    </source>
</evidence>
<reference evidence="2 3" key="1">
    <citation type="submission" date="2024-11" db="EMBL/GenBank/DDBJ databases">
        <title>Adaptive evolution of stress response genes in parasites aligns with host niche diversity.</title>
        <authorList>
            <person name="Hahn C."/>
            <person name="Resl P."/>
        </authorList>
    </citation>
    <scope>NUCLEOTIDE SEQUENCE [LARGE SCALE GENOMIC DNA]</scope>
    <source>
        <strain evidence="2">EGGRZ-B1_66</strain>
        <tissue evidence="2">Body</tissue>
    </source>
</reference>
<gene>
    <name evidence="2" type="ORF">Ciccas_003158</name>
</gene>
<organism evidence="2 3">
    <name type="scientific">Cichlidogyrus casuarinus</name>
    <dbReference type="NCBI Taxonomy" id="1844966"/>
    <lineage>
        <taxon>Eukaryota</taxon>
        <taxon>Metazoa</taxon>
        <taxon>Spiralia</taxon>
        <taxon>Lophotrochozoa</taxon>
        <taxon>Platyhelminthes</taxon>
        <taxon>Monogenea</taxon>
        <taxon>Monopisthocotylea</taxon>
        <taxon>Dactylogyridea</taxon>
        <taxon>Ancyrocephalidae</taxon>
        <taxon>Cichlidogyrus</taxon>
    </lineage>
</organism>